<dbReference type="InParanoid" id="A0A3Q7ELG5"/>
<evidence type="ECO:0000313" key="1">
    <source>
        <dbReference type="EnsemblPlants" id="Solyc01g095240.3.1.1"/>
    </source>
</evidence>
<dbReference type="PANTHER" id="PTHR34576:SF15">
    <property type="entry name" value="MEMBRANE-ASSOCIATED KINASE REGULATOR 6-RELATED"/>
    <property type="match status" value="1"/>
</dbReference>
<reference evidence="1" key="1">
    <citation type="journal article" date="2012" name="Nature">
        <title>The tomato genome sequence provides insights into fleshy fruit evolution.</title>
        <authorList>
            <consortium name="Tomato Genome Consortium"/>
        </authorList>
    </citation>
    <scope>NUCLEOTIDE SEQUENCE [LARGE SCALE GENOMIC DNA]</scope>
    <source>
        <strain evidence="1">cv. Heinz 1706</strain>
    </source>
</reference>
<dbReference type="OMA" id="GHIMPRY"/>
<proteinExistence type="predicted"/>
<dbReference type="Gramene" id="Solyc01g095240.3.1">
    <property type="protein sequence ID" value="Solyc01g095240.3.1.1"/>
    <property type="gene ID" value="Solyc01g095240.3"/>
</dbReference>
<dbReference type="PANTHER" id="PTHR34576">
    <property type="entry name" value="MEMBRANE-ASSOCIATED KINASE REGULATOR 6-RELATED"/>
    <property type="match status" value="1"/>
</dbReference>
<dbReference type="PaxDb" id="4081-Solyc01g095240.2.1"/>
<dbReference type="InterPro" id="IPR044699">
    <property type="entry name" value="MAKR6"/>
</dbReference>
<evidence type="ECO:0008006" key="3">
    <source>
        <dbReference type="Google" id="ProtNLM"/>
    </source>
</evidence>
<reference evidence="1" key="2">
    <citation type="submission" date="2019-01" db="UniProtKB">
        <authorList>
            <consortium name="EnsemblPlants"/>
        </authorList>
    </citation>
    <scope>IDENTIFICATION</scope>
    <source>
        <strain evidence="1">cv. Heinz 1706</strain>
    </source>
</reference>
<evidence type="ECO:0000313" key="2">
    <source>
        <dbReference type="Proteomes" id="UP000004994"/>
    </source>
</evidence>
<dbReference type="Proteomes" id="UP000004994">
    <property type="component" value="Chromosome 1"/>
</dbReference>
<dbReference type="STRING" id="4081.A0A3Q7ELG5"/>
<protein>
    <recommendedName>
        <fullName evidence="3">Membrane-associated kinase regulator 6</fullName>
    </recommendedName>
</protein>
<name>A0A3Q7ELG5_SOLLC</name>
<accession>A0A3Q7ELG5</accession>
<dbReference type="AlphaFoldDB" id="A0A3Q7ELG5"/>
<keyword evidence="2" id="KW-1185">Reference proteome</keyword>
<organism evidence="1">
    <name type="scientific">Solanum lycopersicum</name>
    <name type="common">Tomato</name>
    <name type="synonym">Lycopersicon esculentum</name>
    <dbReference type="NCBI Taxonomy" id="4081"/>
    <lineage>
        <taxon>Eukaryota</taxon>
        <taxon>Viridiplantae</taxon>
        <taxon>Streptophyta</taxon>
        <taxon>Embryophyta</taxon>
        <taxon>Tracheophyta</taxon>
        <taxon>Spermatophyta</taxon>
        <taxon>Magnoliopsida</taxon>
        <taxon>eudicotyledons</taxon>
        <taxon>Gunneridae</taxon>
        <taxon>Pentapetalae</taxon>
        <taxon>asterids</taxon>
        <taxon>lamiids</taxon>
        <taxon>Solanales</taxon>
        <taxon>Solanaceae</taxon>
        <taxon>Solanoideae</taxon>
        <taxon>Solaneae</taxon>
        <taxon>Solanum</taxon>
        <taxon>Solanum subgen. Lycopersicon</taxon>
    </lineage>
</organism>
<dbReference type="EnsemblPlants" id="Solyc01g095240.3.1">
    <property type="protein sequence ID" value="Solyc01g095240.3.1.1"/>
    <property type="gene ID" value="Solyc01g095240.3"/>
</dbReference>
<sequence length="283" mass="32504">LHFTYYIVLFTMENSQPPLATESFSYSWLLSRKPSIDGLTESPRPSYSDDDHDNDDEEEDMKFIAYSKRFLEEAQNFNFDVHPVSESVHADEIFSHGHIMPRYLDKSKIESFREALNNFNIISSVPSSSSFHPTPRVSDSTTSTQADDFLKKWRRFSRRVLVKWFGFIRPISKRISSSRKSTAKVDDLQRKVSEIQSCKATDSPPHRIMKSHSVVDWAGNRNDQRSRVKTLRKVKSWSSIKSPQAAYNSPVKTPSYDHSAAVSDAILHCKRSFGMVTEPDIQS</sequence>